<dbReference type="AlphaFoldDB" id="A0AA36EJM0"/>
<accession>A0AA36EJM0</accession>
<evidence type="ECO:0000313" key="3">
    <source>
        <dbReference type="Proteomes" id="UP001177003"/>
    </source>
</evidence>
<feature type="domain" description="Reverse transcriptase zinc-binding" evidence="1">
    <location>
        <begin position="90"/>
        <end position="164"/>
    </location>
</feature>
<reference evidence="2" key="1">
    <citation type="submission" date="2023-04" db="EMBL/GenBank/DDBJ databases">
        <authorList>
            <person name="Vijverberg K."/>
            <person name="Xiong W."/>
            <person name="Schranz E."/>
        </authorList>
    </citation>
    <scope>NUCLEOTIDE SEQUENCE</scope>
</reference>
<protein>
    <recommendedName>
        <fullName evidence="1">Reverse transcriptase zinc-binding domain-containing protein</fullName>
    </recommendedName>
</protein>
<name>A0AA36EJM0_LACSI</name>
<gene>
    <name evidence="2" type="ORF">LSALG_LOCUS36916</name>
</gene>
<keyword evidence="3" id="KW-1185">Reference proteome</keyword>
<dbReference type="PANTHER" id="PTHR33257">
    <property type="entry name" value="OS05G0165500 PROTEIN"/>
    <property type="match status" value="1"/>
</dbReference>
<proteinExistence type="predicted"/>
<sequence length="170" mass="19475">MNMPQSPSSCIKTLSRDSSVGQSSCVYYRSTLNEGVPFDWEMQPGTPKHQQREQIIPPPTPPPAIQSLAFSRPNFDLYDEPKESTPWRFWKKLEHLQYPNRVLPTFKWSKVTPIKVNYFIWRAIQRKIPSAVALKCKGVDIENDNCGACVNILECSDHILKIGEATQGRR</sequence>
<evidence type="ECO:0000313" key="2">
    <source>
        <dbReference type="EMBL" id="CAI9298137.1"/>
    </source>
</evidence>
<dbReference type="PANTHER" id="PTHR33257:SF6">
    <property type="entry name" value="OXYSTEROL-BINDING 4B-LIKE PROTEIN"/>
    <property type="match status" value="1"/>
</dbReference>
<dbReference type="EMBL" id="OX465084">
    <property type="protein sequence ID" value="CAI9298137.1"/>
    <property type="molecule type" value="Genomic_DNA"/>
</dbReference>
<organism evidence="2 3">
    <name type="scientific">Lactuca saligna</name>
    <name type="common">Willowleaf lettuce</name>
    <dbReference type="NCBI Taxonomy" id="75948"/>
    <lineage>
        <taxon>Eukaryota</taxon>
        <taxon>Viridiplantae</taxon>
        <taxon>Streptophyta</taxon>
        <taxon>Embryophyta</taxon>
        <taxon>Tracheophyta</taxon>
        <taxon>Spermatophyta</taxon>
        <taxon>Magnoliopsida</taxon>
        <taxon>eudicotyledons</taxon>
        <taxon>Gunneridae</taxon>
        <taxon>Pentapetalae</taxon>
        <taxon>asterids</taxon>
        <taxon>campanulids</taxon>
        <taxon>Asterales</taxon>
        <taxon>Asteraceae</taxon>
        <taxon>Cichorioideae</taxon>
        <taxon>Cichorieae</taxon>
        <taxon>Lactucinae</taxon>
        <taxon>Lactuca</taxon>
    </lineage>
</organism>
<dbReference type="Proteomes" id="UP001177003">
    <property type="component" value="Chromosome 8"/>
</dbReference>
<dbReference type="Pfam" id="PF13966">
    <property type="entry name" value="zf-RVT"/>
    <property type="match status" value="1"/>
</dbReference>
<dbReference type="InterPro" id="IPR026960">
    <property type="entry name" value="RVT-Znf"/>
</dbReference>
<evidence type="ECO:0000259" key="1">
    <source>
        <dbReference type="Pfam" id="PF13966"/>
    </source>
</evidence>